<dbReference type="Gene3D" id="3.40.1440.10">
    <property type="entry name" value="GIY-YIG endonuclease"/>
    <property type="match status" value="1"/>
</dbReference>
<dbReference type="PANTHER" id="PTHR34477">
    <property type="entry name" value="UPF0213 PROTEIN YHBQ"/>
    <property type="match status" value="1"/>
</dbReference>
<sequence>MKHPCVYMLASDHHGTLYVGVTSNLLTRVWHHRNDVTEGFTRKYGVHDLVWFESHESMAPAIQREKAIKAWRREWKIQLIEERNPRWLDLYPTLLQQARKHCIAVLPNARRAEPGRGAKSNAKAGSQRSLA</sequence>
<evidence type="ECO:0000313" key="3">
    <source>
        <dbReference type="EMBL" id="TQD46597.1"/>
    </source>
</evidence>
<dbReference type="Pfam" id="PF01541">
    <property type="entry name" value="GIY-YIG"/>
    <property type="match status" value="1"/>
</dbReference>
<accession>A0A508AB26</accession>
<dbReference type="InterPro" id="IPR035901">
    <property type="entry name" value="GIY-YIG_endonuc_sf"/>
</dbReference>
<dbReference type="SUPFAM" id="SSF82771">
    <property type="entry name" value="GIY-YIG endonuclease"/>
    <property type="match status" value="1"/>
</dbReference>
<dbReference type="InterPro" id="IPR050190">
    <property type="entry name" value="UPF0213_domain"/>
</dbReference>
<dbReference type="Proteomes" id="UP000318212">
    <property type="component" value="Unassembled WGS sequence"/>
</dbReference>
<reference evidence="3 4" key="1">
    <citation type="submission" date="2019-06" db="EMBL/GenBank/DDBJ databases">
        <title>Lysobacter alkalisoli sp. nov. isolated from saline soil.</title>
        <authorList>
            <person name="Sun J.-Q."/>
            <person name="Xu L."/>
        </authorList>
    </citation>
    <scope>NUCLEOTIDE SEQUENCE [LARGE SCALE GENOMIC DNA]</scope>
    <source>
        <strain evidence="3 4">JCM 31130</strain>
    </source>
</reference>
<evidence type="ECO:0000259" key="2">
    <source>
        <dbReference type="PROSITE" id="PS50164"/>
    </source>
</evidence>
<gene>
    <name evidence="3" type="ORF">FKV25_06595</name>
</gene>
<feature type="domain" description="GIY-YIG" evidence="2">
    <location>
        <begin position="2"/>
        <end position="78"/>
    </location>
</feature>
<dbReference type="CDD" id="cd10448">
    <property type="entry name" value="GIY-YIG_unchar_3"/>
    <property type="match status" value="1"/>
</dbReference>
<dbReference type="OrthoDB" id="9807770at2"/>
<evidence type="ECO:0000313" key="4">
    <source>
        <dbReference type="Proteomes" id="UP000318212"/>
    </source>
</evidence>
<dbReference type="AlphaFoldDB" id="A0A508AB26"/>
<dbReference type="PANTHER" id="PTHR34477:SF5">
    <property type="entry name" value="BSL5627 PROTEIN"/>
    <property type="match status" value="1"/>
</dbReference>
<protein>
    <submittedName>
        <fullName evidence="3">GIY-YIG nuclease family protein</fullName>
    </submittedName>
</protein>
<dbReference type="PROSITE" id="PS50164">
    <property type="entry name" value="GIY_YIG"/>
    <property type="match status" value="1"/>
</dbReference>
<evidence type="ECO:0000256" key="1">
    <source>
        <dbReference type="ARBA" id="ARBA00007435"/>
    </source>
</evidence>
<keyword evidence="4" id="KW-1185">Reference proteome</keyword>
<comment type="caution">
    <text evidence="3">The sequence shown here is derived from an EMBL/GenBank/DDBJ whole genome shotgun (WGS) entry which is preliminary data.</text>
</comment>
<name>A0A508AB26_9GAMM</name>
<dbReference type="InterPro" id="IPR000305">
    <property type="entry name" value="GIY-YIG_endonuc"/>
</dbReference>
<organism evidence="3 4">
    <name type="scientific">Marilutibacter aestuarii</name>
    <dbReference type="NCBI Taxonomy" id="1706195"/>
    <lineage>
        <taxon>Bacteria</taxon>
        <taxon>Pseudomonadati</taxon>
        <taxon>Pseudomonadota</taxon>
        <taxon>Gammaproteobacteria</taxon>
        <taxon>Lysobacterales</taxon>
        <taxon>Lysobacteraceae</taxon>
        <taxon>Marilutibacter</taxon>
    </lineage>
</organism>
<comment type="similarity">
    <text evidence="1">Belongs to the UPF0213 family.</text>
</comment>
<dbReference type="EMBL" id="VICE01000065">
    <property type="protein sequence ID" value="TQD46597.1"/>
    <property type="molecule type" value="Genomic_DNA"/>
</dbReference>
<proteinExistence type="inferred from homology"/>